<name>A0A2R4WFP0_9HYPH</name>
<reference evidence="1 2" key="1">
    <citation type="submission" date="2018-04" db="EMBL/GenBank/DDBJ databases">
        <title>Methylobacterium sp. PR1016A genome.</title>
        <authorList>
            <person name="Park W."/>
        </authorList>
    </citation>
    <scope>NUCLEOTIDE SEQUENCE [LARGE SCALE GENOMIC DNA]</scope>
    <source>
        <strain evidence="1 2">PR1016A</strain>
    </source>
</reference>
<dbReference type="AlphaFoldDB" id="A0A2R4WFP0"/>
<protein>
    <recommendedName>
        <fullName evidence="3">VWA domain-containing protein</fullName>
    </recommendedName>
</protein>
<evidence type="ECO:0000313" key="1">
    <source>
        <dbReference type="EMBL" id="AWB20351.1"/>
    </source>
</evidence>
<dbReference type="RefSeq" id="WP_099952259.1">
    <property type="nucleotide sequence ID" value="NZ_CP028843.1"/>
</dbReference>
<accession>A0A2R4WFP0</accession>
<evidence type="ECO:0008006" key="3">
    <source>
        <dbReference type="Google" id="ProtNLM"/>
    </source>
</evidence>
<dbReference type="SUPFAM" id="SSF53300">
    <property type="entry name" value="vWA-like"/>
    <property type="match status" value="1"/>
</dbReference>
<dbReference type="Proteomes" id="UP000244755">
    <property type="component" value="Chromosome 1"/>
</dbReference>
<dbReference type="InterPro" id="IPR036465">
    <property type="entry name" value="vWFA_dom_sf"/>
</dbReference>
<evidence type="ECO:0000313" key="2">
    <source>
        <dbReference type="Proteomes" id="UP000244755"/>
    </source>
</evidence>
<proteinExistence type="predicted"/>
<dbReference type="KEGG" id="mee:DA075_04865"/>
<sequence length="244" mass="25429">MGGSGRDLDPARGGAIDAFLETARQVASPSSDAPRLIFALDATMSRQPTWDLACGVQAGMFEATARLGGLAVQLVYFRGLDECRASRFVADARALTGLMRGVACLGGRTQIGRVLRHARNEAGRGPVKALVLVGDAIEEDIDDLCGVAGELGLLGLPAFCFHEGPDSAVAAGFSEIARLSGGASARFDLAAPDVLAALLRAAAIYATRGLDGLRLAAHEDAAARRLLAGMTGRSTRRPDARDRE</sequence>
<dbReference type="EMBL" id="CP028843">
    <property type="protein sequence ID" value="AWB20351.1"/>
    <property type="molecule type" value="Genomic_DNA"/>
</dbReference>
<dbReference type="OrthoDB" id="5430236at2"/>
<organism evidence="1 2">
    <name type="scientific">Methylobacterium currus</name>
    <dbReference type="NCBI Taxonomy" id="2051553"/>
    <lineage>
        <taxon>Bacteria</taxon>
        <taxon>Pseudomonadati</taxon>
        <taxon>Pseudomonadota</taxon>
        <taxon>Alphaproteobacteria</taxon>
        <taxon>Hyphomicrobiales</taxon>
        <taxon>Methylobacteriaceae</taxon>
        <taxon>Methylobacterium</taxon>
    </lineage>
</organism>
<keyword evidence="2" id="KW-1185">Reference proteome</keyword>
<gene>
    <name evidence="1" type="ORF">DA075_04865</name>
</gene>